<dbReference type="Proteomes" id="UP000574769">
    <property type="component" value="Unassembled WGS sequence"/>
</dbReference>
<dbReference type="AlphaFoldDB" id="A0A7W7AGM7"/>
<feature type="domain" description="Erythromycin biosynthesis protein CIII-like C-terminal" evidence="2">
    <location>
        <begin position="284"/>
        <end position="391"/>
    </location>
</feature>
<dbReference type="Pfam" id="PF06722">
    <property type="entry name" value="EryCIII-like_C"/>
    <property type="match status" value="1"/>
</dbReference>
<name>A0A7W7AGM7_9SPHN</name>
<keyword evidence="4" id="KW-1185">Reference proteome</keyword>
<dbReference type="InterPro" id="IPR010610">
    <property type="entry name" value="EryCIII-like_C"/>
</dbReference>
<reference evidence="3 4" key="1">
    <citation type="submission" date="2020-08" db="EMBL/GenBank/DDBJ databases">
        <title>Genomic Encyclopedia of Type Strains, Phase IV (KMG-IV): sequencing the most valuable type-strain genomes for metagenomic binning, comparative biology and taxonomic classification.</title>
        <authorList>
            <person name="Goeker M."/>
        </authorList>
    </citation>
    <scope>NUCLEOTIDE SEQUENCE [LARGE SCALE GENOMIC DNA]</scope>
    <source>
        <strain evidence="3 4">DSM 15867</strain>
    </source>
</reference>
<dbReference type="InterPro" id="IPR050426">
    <property type="entry name" value="Glycosyltransferase_28"/>
</dbReference>
<dbReference type="GO" id="GO:0016758">
    <property type="term" value="F:hexosyltransferase activity"/>
    <property type="evidence" value="ECO:0007669"/>
    <property type="project" value="UniProtKB-ARBA"/>
</dbReference>
<dbReference type="PANTHER" id="PTHR48050:SF13">
    <property type="entry name" value="STEROL 3-BETA-GLUCOSYLTRANSFERASE UGT80A2"/>
    <property type="match status" value="1"/>
</dbReference>
<dbReference type="RefSeq" id="WP_343058866.1">
    <property type="nucleotide sequence ID" value="NZ_JACHNY010000001.1"/>
</dbReference>
<comment type="caution">
    <text evidence="3">The sequence shown here is derived from an EMBL/GenBank/DDBJ whole genome shotgun (WGS) entry which is preliminary data.</text>
</comment>
<dbReference type="CDD" id="cd03784">
    <property type="entry name" value="GT1_Gtf-like"/>
    <property type="match status" value="1"/>
</dbReference>
<sequence length="433" mass="44634">MPIESRHVAIIAPPTPGHLNPLQVLGGELVRVGHRVTIVHLGEAADLVGDPRIGFAAIQGLGLTSLSDYHARLADPTGPVGLTRMIRATAGMTGLLLDQGPAVLTRIGAQAVIADAAEAAGPLIAARLGLPLVGTITGLPLLAEPDVPPPFLGWRYRADGLGRFRNRGGYQVSDLLMRPITRVLATRRQAWRVTEAEPLVQVAQCPAGLDYPRRRLPAAFRYGAPWRGAPAAIDLTRDGRPLIFCSLGTLQGGRGDLLATMAAACAAIGARAVIGHGGGLSAAEAAALPGDPLVRAFWPQEAVLRHCVAAVLHGGFNTVLDALAAEVPIVAVPIAFEQPGTAARLARIGAGRVVPMRALTPARLAQALAAVIGEPGYRASARRLAEEMRAAGGAPVAAAAISAALRAVAGAAATRASAGSDDVRGDRRRSGSR</sequence>
<keyword evidence="3" id="KW-0808">Transferase</keyword>
<dbReference type="SUPFAM" id="SSF53756">
    <property type="entry name" value="UDP-Glycosyltransferase/glycogen phosphorylase"/>
    <property type="match status" value="1"/>
</dbReference>
<dbReference type="GO" id="GO:0008194">
    <property type="term" value="F:UDP-glycosyltransferase activity"/>
    <property type="evidence" value="ECO:0007669"/>
    <property type="project" value="InterPro"/>
</dbReference>
<dbReference type="Gene3D" id="3.40.50.2000">
    <property type="entry name" value="Glycogen Phosphorylase B"/>
    <property type="match status" value="2"/>
</dbReference>
<evidence type="ECO:0000259" key="2">
    <source>
        <dbReference type="Pfam" id="PF06722"/>
    </source>
</evidence>
<dbReference type="GO" id="GO:0017000">
    <property type="term" value="P:antibiotic biosynthetic process"/>
    <property type="evidence" value="ECO:0007669"/>
    <property type="project" value="UniProtKB-ARBA"/>
</dbReference>
<dbReference type="PANTHER" id="PTHR48050">
    <property type="entry name" value="STEROL 3-BETA-GLUCOSYLTRANSFERASE"/>
    <property type="match status" value="1"/>
</dbReference>
<evidence type="ECO:0000313" key="4">
    <source>
        <dbReference type="Proteomes" id="UP000574769"/>
    </source>
</evidence>
<accession>A0A7W7AGM7</accession>
<dbReference type="InterPro" id="IPR002213">
    <property type="entry name" value="UDP_glucos_trans"/>
</dbReference>
<feature type="compositionally biased region" description="Basic and acidic residues" evidence="1">
    <location>
        <begin position="421"/>
        <end position="433"/>
    </location>
</feature>
<organism evidence="3 4">
    <name type="scientific">Sphingomonas abaci</name>
    <dbReference type="NCBI Taxonomy" id="237611"/>
    <lineage>
        <taxon>Bacteria</taxon>
        <taxon>Pseudomonadati</taxon>
        <taxon>Pseudomonadota</taxon>
        <taxon>Alphaproteobacteria</taxon>
        <taxon>Sphingomonadales</taxon>
        <taxon>Sphingomonadaceae</taxon>
        <taxon>Sphingomonas</taxon>
    </lineage>
</organism>
<gene>
    <name evidence="3" type="ORF">GGQ96_000006</name>
</gene>
<feature type="region of interest" description="Disordered" evidence="1">
    <location>
        <begin position="413"/>
        <end position="433"/>
    </location>
</feature>
<evidence type="ECO:0000313" key="3">
    <source>
        <dbReference type="EMBL" id="MBB4615900.1"/>
    </source>
</evidence>
<evidence type="ECO:0000256" key="1">
    <source>
        <dbReference type="SAM" id="MobiDB-lite"/>
    </source>
</evidence>
<proteinExistence type="predicted"/>
<dbReference type="EMBL" id="JACHNY010000001">
    <property type="protein sequence ID" value="MBB4615900.1"/>
    <property type="molecule type" value="Genomic_DNA"/>
</dbReference>
<protein>
    <submittedName>
        <fullName evidence="3">UDP:flavonoid glycosyltransferase YjiC (YdhE family)</fullName>
    </submittedName>
</protein>